<feature type="region of interest" description="Disordered" evidence="1">
    <location>
        <begin position="1"/>
        <end position="23"/>
    </location>
</feature>
<dbReference type="AlphaFoldDB" id="N1Q8F4"/>
<dbReference type="RefSeq" id="XP_007921897.1">
    <property type="nucleotide sequence ID" value="XM_007923706.1"/>
</dbReference>
<organism evidence="2 3">
    <name type="scientific">Pseudocercospora fijiensis (strain CIRAD86)</name>
    <name type="common">Black leaf streak disease fungus</name>
    <name type="synonym">Mycosphaerella fijiensis</name>
    <dbReference type="NCBI Taxonomy" id="383855"/>
    <lineage>
        <taxon>Eukaryota</taxon>
        <taxon>Fungi</taxon>
        <taxon>Dikarya</taxon>
        <taxon>Ascomycota</taxon>
        <taxon>Pezizomycotina</taxon>
        <taxon>Dothideomycetes</taxon>
        <taxon>Dothideomycetidae</taxon>
        <taxon>Mycosphaerellales</taxon>
        <taxon>Mycosphaerellaceae</taxon>
        <taxon>Pseudocercospora</taxon>
    </lineage>
</organism>
<protein>
    <submittedName>
        <fullName evidence="2">Uncharacterized protein</fullName>
    </submittedName>
</protein>
<keyword evidence="3" id="KW-1185">Reference proteome</keyword>
<dbReference type="KEGG" id="pfj:MYCFIDRAFT_170661"/>
<evidence type="ECO:0000256" key="1">
    <source>
        <dbReference type="SAM" id="MobiDB-lite"/>
    </source>
</evidence>
<name>N1Q8F4_PSEFD</name>
<evidence type="ECO:0000313" key="2">
    <source>
        <dbReference type="EMBL" id="EME89149.1"/>
    </source>
</evidence>
<proteinExistence type="predicted"/>
<dbReference type="HOGENOM" id="CLU_601474_0_0_1"/>
<accession>N1Q8F4</accession>
<evidence type="ECO:0000313" key="3">
    <source>
        <dbReference type="Proteomes" id="UP000016932"/>
    </source>
</evidence>
<reference evidence="2 3" key="1">
    <citation type="journal article" date="2012" name="PLoS Pathog.">
        <title>Diverse lifestyles and strategies of plant pathogenesis encoded in the genomes of eighteen Dothideomycetes fungi.</title>
        <authorList>
            <person name="Ohm R.A."/>
            <person name="Feau N."/>
            <person name="Henrissat B."/>
            <person name="Schoch C.L."/>
            <person name="Horwitz B.A."/>
            <person name="Barry K.W."/>
            <person name="Condon B.J."/>
            <person name="Copeland A.C."/>
            <person name="Dhillon B."/>
            <person name="Glaser F."/>
            <person name="Hesse C.N."/>
            <person name="Kosti I."/>
            <person name="LaButti K."/>
            <person name="Lindquist E.A."/>
            <person name="Lucas S."/>
            <person name="Salamov A.A."/>
            <person name="Bradshaw R.E."/>
            <person name="Ciuffetti L."/>
            <person name="Hamelin R.C."/>
            <person name="Kema G.H.J."/>
            <person name="Lawrence C."/>
            <person name="Scott J.A."/>
            <person name="Spatafora J.W."/>
            <person name="Turgeon B.G."/>
            <person name="de Wit P.J.G.M."/>
            <person name="Zhong S."/>
            <person name="Goodwin S.B."/>
            <person name="Grigoriev I.V."/>
        </authorList>
    </citation>
    <scope>NUCLEOTIDE SEQUENCE [LARGE SCALE GENOMIC DNA]</scope>
    <source>
        <strain evidence="2 3">CIRAD86</strain>
    </source>
</reference>
<dbReference type="Proteomes" id="UP000016932">
    <property type="component" value="Unassembled WGS sequence"/>
</dbReference>
<sequence>MGGRKDRATGAARVGGDDMSGEGPGGLLTQTAVCDGVTALLKHTGPHRGTATLRCIARCVDGRRAANARIYAESERPNDQIRQGPRSLPAAIEGRGILPYHPYDLPRFNSNALRAKQCGHAEMPAPEKARDNIVVQILLAGSAHWSAKMLGGVLEGCVTLLLRLILILYHHPHPLAVIWSCNLQCAAQARSRSLGGGRVVSGAATPVRSCKNAVSERTAVLSIAILAIAFCRRYLNAKPMACLSAAYHPATSSIFIHAEDATTFYAHAMATGVSSRHAYTHMLAAAAPWPKVCHNAHDTLASQSNSQQSNKQPRGHLSWMLNNILAGLASSRSRYLVHRAACSRTQNIQYPMPSGQVPGIDGAAELIPALRSKIMQYDIICIRLEVRRTDTSINGYPSVHEQCDTRPNYRKQLTDAPREANELHESLSYTADSSPEQAHILEEGCVLRQTRVSSQ</sequence>
<dbReference type="EMBL" id="KB446555">
    <property type="protein sequence ID" value="EME89149.1"/>
    <property type="molecule type" value="Genomic_DNA"/>
</dbReference>
<dbReference type="VEuPathDB" id="FungiDB:MYCFIDRAFT_170661"/>
<dbReference type="GeneID" id="19332527"/>
<gene>
    <name evidence="2" type="ORF">MYCFIDRAFT_170661</name>
</gene>